<gene>
    <name evidence="7" type="ORF">KI387_010734</name>
</gene>
<evidence type="ECO:0000259" key="6">
    <source>
        <dbReference type="Pfam" id="PF14380"/>
    </source>
</evidence>
<evidence type="ECO:0000256" key="2">
    <source>
        <dbReference type="ARBA" id="ARBA00022729"/>
    </source>
</evidence>
<comment type="caution">
    <text evidence="7">The sequence shown here is derived from an EMBL/GenBank/DDBJ whole genome shotgun (WGS) entry which is preliminary data.</text>
</comment>
<keyword evidence="8" id="KW-1185">Reference proteome</keyword>
<dbReference type="Pfam" id="PF14380">
    <property type="entry name" value="WAK_assoc"/>
    <property type="match status" value="1"/>
</dbReference>
<accession>A0AA38FME3</accession>
<dbReference type="GO" id="GO:0016020">
    <property type="term" value="C:membrane"/>
    <property type="evidence" value="ECO:0007669"/>
    <property type="project" value="UniProtKB-SubCell"/>
</dbReference>
<sequence length="235" mass="25862">MITGTVFILFSAIISSVHPSMSRCILLYSAIAYALLLPCSLSLDSHYEFCRQNKCGNTSFSFPFGVGNNSCGLPDFQIECVDQLRPVLSIDNNNYSVLQVSNVGRTFTITSDNDLEKCQTSGDLDTSWDSSIFNVITKSTITLPVWRCDEKCAPSIYFPPLYPVNLCSLQELTVSEATTNWTINEERIQNCTVCLKSNGFCGYNIANSDFVCYCGDGPQPKQCPQGKSSNVGVIL</sequence>
<keyword evidence="3" id="KW-0325">Glycoprotein</keyword>
<evidence type="ECO:0000256" key="3">
    <source>
        <dbReference type="ARBA" id="ARBA00023180"/>
    </source>
</evidence>
<dbReference type="Proteomes" id="UP000824469">
    <property type="component" value="Unassembled WGS sequence"/>
</dbReference>
<reference evidence="7 8" key="1">
    <citation type="journal article" date="2021" name="Nat. Plants">
        <title>The Taxus genome provides insights into paclitaxel biosynthesis.</title>
        <authorList>
            <person name="Xiong X."/>
            <person name="Gou J."/>
            <person name="Liao Q."/>
            <person name="Li Y."/>
            <person name="Zhou Q."/>
            <person name="Bi G."/>
            <person name="Li C."/>
            <person name="Du R."/>
            <person name="Wang X."/>
            <person name="Sun T."/>
            <person name="Guo L."/>
            <person name="Liang H."/>
            <person name="Lu P."/>
            <person name="Wu Y."/>
            <person name="Zhang Z."/>
            <person name="Ro D.K."/>
            <person name="Shang Y."/>
            <person name="Huang S."/>
            <person name="Yan J."/>
        </authorList>
    </citation>
    <scope>NUCLEOTIDE SEQUENCE [LARGE SCALE GENOMIC DNA]</scope>
    <source>
        <strain evidence="7">Ta-2019</strain>
    </source>
</reference>
<comment type="subcellular location">
    <subcellularLocation>
        <location evidence="1">Membrane</location>
        <topology evidence="1">Single-pass membrane protein</topology>
    </subcellularLocation>
</comment>
<name>A0AA38FME3_TAXCH</name>
<feature type="non-terminal residue" evidence="7">
    <location>
        <position position="235"/>
    </location>
</feature>
<organism evidence="7 8">
    <name type="scientific">Taxus chinensis</name>
    <name type="common">Chinese yew</name>
    <name type="synonym">Taxus wallichiana var. chinensis</name>
    <dbReference type="NCBI Taxonomy" id="29808"/>
    <lineage>
        <taxon>Eukaryota</taxon>
        <taxon>Viridiplantae</taxon>
        <taxon>Streptophyta</taxon>
        <taxon>Embryophyta</taxon>
        <taxon>Tracheophyta</taxon>
        <taxon>Spermatophyta</taxon>
        <taxon>Pinopsida</taxon>
        <taxon>Pinidae</taxon>
        <taxon>Conifers II</taxon>
        <taxon>Cupressales</taxon>
        <taxon>Taxaceae</taxon>
        <taxon>Taxus</taxon>
    </lineage>
</organism>
<evidence type="ECO:0000313" key="8">
    <source>
        <dbReference type="Proteomes" id="UP000824469"/>
    </source>
</evidence>
<evidence type="ECO:0000259" key="5">
    <source>
        <dbReference type="Pfam" id="PF13947"/>
    </source>
</evidence>
<evidence type="ECO:0000256" key="4">
    <source>
        <dbReference type="SAM" id="SignalP"/>
    </source>
</evidence>
<evidence type="ECO:0000256" key="1">
    <source>
        <dbReference type="ARBA" id="ARBA00004167"/>
    </source>
</evidence>
<dbReference type="AlphaFoldDB" id="A0AA38FME3"/>
<dbReference type="PANTHER" id="PTHR33138:SF78">
    <property type="entry name" value="WALL-ASSOCIATED RECEPTOR KINASE GALACTURONAN-BINDING DOMAIN-CONTAINING PROTEIN"/>
    <property type="match status" value="1"/>
</dbReference>
<dbReference type="GO" id="GO:0030247">
    <property type="term" value="F:polysaccharide binding"/>
    <property type="evidence" value="ECO:0007669"/>
    <property type="project" value="InterPro"/>
</dbReference>
<keyword evidence="2 4" id="KW-0732">Signal</keyword>
<feature type="domain" description="Wall-associated receptor kinase C-terminal" evidence="6">
    <location>
        <begin position="186"/>
        <end position="217"/>
    </location>
</feature>
<dbReference type="InterPro" id="IPR025287">
    <property type="entry name" value="WAK_GUB"/>
</dbReference>
<dbReference type="Pfam" id="PF13947">
    <property type="entry name" value="GUB_WAK_bind"/>
    <property type="match status" value="1"/>
</dbReference>
<protein>
    <submittedName>
        <fullName evidence="7">Uncharacterized protein</fullName>
    </submittedName>
</protein>
<proteinExistence type="predicted"/>
<feature type="domain" description="Wall-associated receptor kinase galacturonan-binding" evidence="5">
    <location>
        <begin position="50"/>
        <end position="110"/>
    </location>
</feature>
<feature type="chain" id="PRO_5041411759" evidence="4">
    <location>
        <begin position="20"/>
        <end position="235"/>
    </location>
</feature>
<dbReference type="OMA" id="QYERCTS"/>
<dbReference type="EMBL" id="JAHRHJ020000008">
    <property type="protein sequence ID" value="KAH9306330.1"/>
    <property type="molecule type" value="Genomic_DNA"/>
</dbReference>
<feature type="signal peptide" evidence="4">
    <location>
        <begin position="1"/>
        <end position="19"/>
    </location>
</feature>
<evidence type="ECO:0000313" key="7">
    <source>
        <dbReference type="EMBL" id="KAH9306330.1"/>
    </source>
</evidence>
<dbReference type="InterPro" id="IPR032872">
    <property type="entry name" value="WAK_assoc_C"/>
</dbReference>
<dbReference type="PANTHER" id="PTHR33138">
    <property type="entry name" value="OS01G0690200 PROTEIN"/>
    <property type="match status" value="1"/>
</dbReference>